<dbReference type="GO" id="GO:0039694">
    <property type="term" value="P:viral RNA genome replication"/>
    <property type="evidence" value="ECO:0007669"/>
    <property type="project" value="InterPro"/>
</dbReference>
<evidence type="ECO:0000256" key="15">
    <source>
        <dbReference type="ARBA" id="ARBA00023211"/>
    </source>
</evidence>
<keyword evidence="14" id="KW-1038">Host endoplasmic reticulum</keyword>
<dbReference type="EC" id="2.7.7.48" evidence="6"/>
<dbReference type="InterPro" id="IPR007322">
    <property type="entry name" value="RNA_pol_bunyavir"/>
</dbReference>
<dbReference type="GO" id="GO:0006351">
    <property type="term" value="P:DNA-templated transcription"/>
    <property type="evidence" value="ECO:0007669"/>
    <property type="project" value="InterPro"/>
</dbReference>
<dbReference type="EMBL" id="HM566185">
    <property type="protein sequence ID" value="AEL29685.1"/>
    <property type="molecule type" value="Genomic_RNA"/>
</dbReference>
<comment type="cofactor">
    <cofactor evidence="2">
        <name>Mg(2+)</name>
        <dbReference type="ChEBI" id="CHEBI:18420"/>
    </cofactor>
</comment>
<evidence type="ECO:0000256" key="16">
    <source>
        <dbReference type="ARBA" id="ARBA00030285"/>
    </source>
</evidence>
<evidence type="ECO:0000256" key="14">
    <source>
        <dbReference type="ARBA" id="ARBA00023184"/>
    </source>
</evidence>
<dbReference type="GO" id="GO:0046872">
    <property type="term" value="F:metal ion binding"/>
    <property type="evidence" value="ECO:0007669"/>
    <property type="project" value="UniProtKB-KW"/>
</dbReference>
<comment type="similarity">
    <text evidence="19">Belongs to the Bunyavirales RNA polymerase family.</text>
</comment>
<dbReference type="InterPro" id="IPR007099">
    <property type="entry name" value="RNA-dir_pol_NSvirus"/>
</dbReference>
<evidence type="ECO:0000256" key="11">
    <source>
        <dbReference type="ARBA" id="ARBA00022812"/>
    </source>
</evidence>
<feature type="domain" description="RdRp catalytic" evidence="21">
    <location>
        <begin position="976"/>
        <end position="1167"/>
    </location>
</feature>
<evidence type="ECO:0000256" key="5">
    <source>
        <dbReference type="ARBA" id="ARBA00004452"/>
    </source>
</evidence>
<keyword evidence="23" id="KW-1185">Reference proteome</keyword>
<dbReference type="PROSITE" id="PS50525">
    <property type="entry name" value="RDRP_SSRNA_NEG_SEG"/>
    <property type="match status" value="1"/>
</dbReference>
<sequence length="2098" mass="239350">MDELIKRLFDNPEGFQCGDLRHYDSTVFNLELPEFEVREITTGIEIDLQPIPHSAVSAVGSTLQEKYEIRAIDVPNLVHNMSVGHLCPDTDRQFSSVFPIKNDGFDHLSPDLIIRMASGNCHVIEFTTNRGGVESCHGAAMSKISKYEIPCRIRSQDSPVTLSVIAIHRDGVWSNIPLEEEDVDEMTYRFRLAVDIFETISRIAPALVREDPEVHKTRSDMATMLNGIKMRWDRTTKAFPMFKKEVFDNFHSQPADEDYVSRIISKELERSQEDLKRSSFMGKSLSLEERLSANLQECCEAINKYIETYESNQFMRDKNDPKSTVQIPSWVTIPGDKGKGLGPLRYLTVESEHPMGRIWKRVAECAYLETIDRMYDDPEAELEFAMSGSTERAEERNKYHRVRVNLSPEEEEYAGMLGIRGKKYRDYSSAKEARERGKKSFSIHHDISELEEFITKQDFSIFQVSDEIYSPLDADIELRAEASSIHQPKLFSQGQNNEFIDNHIRFLKTPLGSWTQMVSLIGAELSASVKQHVKPNCYVIKRLLDSAIYLLIKPTSSKSHIFVSFAVEKSCLHSFISRSNVFKSTIDCGDLLVTDFVSFKLSKLTNLCKTNSLVEACANFWVEAYGFPPWETFSILSKDRSGSATDATTMIKLGLLTLLEDKAATEELQTMMRYIIMEGFVSQPEFPKPHKMTEKLLPVLRSELQVFLTHRIFMAMRRISSRPFGLSKRGGQIFWTSLFNPLTLSEVRELQPVISACYNGYFKNKEEETEPTALSKMYKKIIELEHLCPEDDRFLGMDDPEYPNTHEFSRSYLRQCVDHGKQLLTRIHGSNFMRMIDEQIIREVSMLTIERLATLKATSNFNENWYVYKDVQDKNYTRDKLLVKMSEYADQGSSLAIQKFEECMSKIEDRGAMNICLFKKQQHGGLREIYVMGAEERIVQSVVEAIAKSIGRFFPSDTLCNPSNKMKIPETHGLRARKHCKGSVWTCATSDDAKKWNQGHFVTKFAMMLCSFTEKHWWPVIIRGCSMFTCKRMMMNLKYLDILFKHRELPVQDEFVQTLHKAFLGEVTVPWMKEGVTYLTTKTGMMQGILHFTSSLLHTIHQEFIRSLTPKIFDLKVAPETSYKMVVDMMQGSDDSSMIISFPATDEMSISRCKVASAICFRMKRNLGVYLGIYPSPKSTSNTDHMMEYNSEFFFHSQHVRPTIRWIAASCSLPEVETLVARQEEASNLLTSVTEGGGSFALAACVQHSQCTIHYMLMGMGVSELFYEYRKAVKRWKDPGIGFFLFDNPYAAGLGGFRYNLYRAIRGTSLQKLYAYFMKKVRGHNVTDNEDGIAEPEACSVSPGGALILSSSLKWGSREKFFKLRDRLKIPEDWLDQINKMPDILYRAPQTGHEIKLRIAEKVHSPGVVSSLSSGNSVAKVMASSVYFLSAAIFEDSGRPEFQFFENSKYSLLSRLAQYKGFEGRDDISPDDLLFLFPNVEELSQLDSVVFNRGLINYAYRSNQREATQTKVVIFDECHNLKVSAEKMISDKWFGTSKSRIGRTGFQHEWDKLKTIIPWLCDTASETLEKSPLANHIQIKNFFARMEGRARSVRITGAPVKKRSGVSKIAMVIRDNFVRCGYLRDIEDLSGAERTSSSEVSKHVLYCILHGPYSDEQRKERVIKALRELPEISIKDSDRKTKSNIIGIMQHWVSHDSGTMELIEKTGAGVIGGFIYPQKPYKDDDGKIKYYGDGSWRGIMDGVQVQINITSKKGMPSHISSVVVHESAAIWELGNCIRAWAEDVHVMNSVDFSNVSRGKHLSPRFWLHDFRPYGADKPYGAPVYIVRERMTDLVTRNESAIKLKVRNSTVNLYIVEQGRDMHILSYTAHDSDLNHLSITNSKDERVRSLVADLGSKEPTRSWFLCESLHFSCMKIYLDLAYGVVSIPTIDSERFREIIQLCTESALRTQVGSSFKFMPGSSEAPIAIDLDAMINLMLDDMDPMGFQEAAKDIADDLSISYMTDKFDFTDIDLFGPAHHREISNLKMTSHPLMSNFVTGLINMSSRKEVRKVIETGECKSKNEEGFRLLFKALGRDPDSVRVEFEEHVEIPDDLSDMLG</sequence>
<dbReference type="Pfam" id="PF04196">
    <property type="entry name" value="Bunya_RdRp"/>
    <property type="match status" value="1"/>
</dbReference>
<keyword evidence="15" id="KW-0464">Manganese</keyword>
<dbReference type="InterPro" id="IPR029124">
    <property type="entry name" value="L_protein_N"/>
</dbReference>
<reference evidence="22 23" key="1">
    <citation type="submission" date="2010-06" db="EMBL/GenBank/DDBJ databases">
        <title>Genetic diversity of the Phlebovirus genus.</title>
        <authorList>
            <person name="Palacios G."/>
            <person name="Savji N."/>
            <person name="Sze W."/>
            <person name="Hutchinson S."/>
            <person name="Tesh R."/>
            <person name="Travassos da Rosa A."/>
            <person name="Lipkin W."/>
        </authorList>
    </citation>
    <scope>NUCLEOTIDE SEQUENCE [LARGE SCALE GENOMIC DNA]</scope>
</reference>
<evidence type="ECO:0000259" key="21">
    <source>
        <dbReference type="PROSITE" id="PS50525"/>
    </source>
</evidence>
<evidence type="ECO:0000256" key="4">
    <source>
        <dbReference type="ARBA" id="ARBA00004328"/>
    </source>
</evidence>
<dbReference type="GO" id="GO:0044423">
    <property type="term" value="C:virion component"/>
    <property type="evidence" value="ECO:0007669"/>
    <property type="project" value="UniProtKB-KW"/>
</dbReference>
<comment type="subcellular location">
    <subcellularLocation>
        <location evidence="3">Host Golgi apparatus</location>
    </subcellularLocation>
    <subcellularLocation>
        <location evidence="5">Host endoplasmic reticulum-Golgi intermediate compartment</location>
    </subcellularLocation>
    <subcellularLocation>
        <location evidence="4">Virion</location>
    </subcellularLocation>
</comment>
<evidence type="ECO:0000256" key="6">
    <source>
        <dbReference type="ARBA" id="ARBA00012494"/>
    </source>
</evidence>
<keyword evidence="10" id="KW-0378">Hydrolase</keyword>
<dbReference type="GO" id="GO:0044172">
    <property type="term" value="C:host cell endoplasmic reticulum-Golgi intermediate compartment"/>
    <property type="evidence" value="ECO:0007669"/>
    <property type="project" value="UniProtKB-SubCell"/>
</dbReference>
<evidence type="ECO:0000256" key="3">
    <source>
        <dbReference type="ARBA" id="ARBA00004136"/>
    </source>
</evidence>
<dbReference type="GO" id="GO:0016787">
    <property type="term" value="F:hydrolase activity"/>
    <property type="evidence" value="ECO:0007669"/>
    <property type="project" value="UniProtKB-KW"/>
</dbReference>
<proteinExistence type="inferred from homology"/>
<keyword evidence="11" id="KW-1040">Host Golgi apparatus</keyword>
<dbReference type="KEGG" id="vg:80549631"/>
<evidence type="ECO:0000256" key="19">
    <source>
        <dbReference type="ARBA" id="ARBA00034123"/>
    </source>
</evidence>
<evidence type="ECO:0000256" key="7">
    <source>
        <dbReference type="ARBA" id="ARBA00018602"/>
    </source>
</evidence>
<dbReference type="Pfam" id="PF15518">
    <property type="entry name" value="L_protein_N"/>
    <property type="match status" value="1"/>
</dbReference>
<comment type="cofactor">
    <cofactor evidence="1">
        <name>Mn(2+)</name>
        <dbReference type="ChEBI" id="CHEBI:29035"/>
    </cofactor>
</comment>
<evidence type="ECO:0000256" key="17">
    <source>
        <dbReference type="ARBA" id="ARBA00030436"/>
    </source>
</evidence>
<evidence type="ECO:0000256" key="8">
    <source>
        <dbReference type="ARBA" id="ARBA00022679"/>
    </source>
</evidence>
<evidence type="ECO:0000256" key="20">
    <source>
        <dbReference type="ARBA" id="ARBA00046037"/>
    </source>
</evidence>
<evidence type="ECO:0000256" key="12">
    <source>
        <dbReference type="ARBA" id="ARBA00022842"/>
    </source>
</evidence>
<evidence type="ECO:0000256" key="13">
    <source>
        <dbReference type="ARBA" id="ARBA00022844"/>
    </source>
</evidence>
<dbReference type="InterPro" id="IPR022531">
    <property type="entry name" value="L_PA-C-like"/>
</dbReference>
<dbReference type="GO" id="GO:0044177">
    <property type="term" value="C:host cell Golgi apparatus"/>
    <property type="evidence" value="ECO:0007669"/>
    <property type="project" value="UniProtKB-SubCell"/>
</dbReference>
<keyword evidence="12" id="KW-0460">Magnesium</keyword>
<evidence type="ECO:0000256" key="2">
    <source>
        <dbReference type="ARBA" id="ARBA00001946"/>
    </source>
</evidence>
<name>I1T368_9VIRU</name>
<protein>
    <recommendedName>
        <fullName evidence="7">RNA-directed RNA polymerase L</fullName>
        <ecNumber evidence="6">2.7.7.48</ecNumber>
    </recommendedName>
    <alternativeName>
        <fullName evidence="16">Large structural protein</fullName>
    </alternativeName>
    <alternativeName>
        <fullName evidence="18">Replicase</fullName>
    </alternativeName>
    <alternativeName>
        <fullName evidence="17">Transcriptase</fullName>
    </alternativeName>
</protein>
<evidence type="ECO:0000256" key="9">
    <source>
        <dbReference type="ARBA" id="ARBA00022723"/>
    </source>
</evidence>
<keyword evidence="13" id="KW-0946">Virion</keyword>
<evidence type="ECO:0000313" key="22">
    <source>
        <dbReference type="EMBL" id="AEL29685.1"/>
    </source>
</evidence>
<dbReference type="GeneID" id="80549631"/>
<dbReference type="RefSeq" id="YP_010839701.1">
    <property type="nucleotide sequence ID" value="NC_078053.1"/>
</dbReference>
<evidence type="ECO:0000256" key="18">
    <source>
        <dbReference type="ARBA" id="ARBA00031012"/>
    </source>
</evidence>
<accession>I1T368</accession>
<evidence type="ECO:0000313" key="23">
    <source>
        <dbReference type="Proteomes" id="UP000116944"/>
    </source>
</evidence>
<dbReference type="Pfam" id="PF12603">
    <property type="entry name" value="L_PA-C-like"/>
    <property type="match status" value="1"/>
</dbReference>
<dbReference type="GO" id="GO:0003968">
    <property type="term" value="F:RNA-directed RNA polymerase activity"/>
    <property type="evidence" value="ECO:0007669"/>
    <property type="project" value="UniProtKB-EC"/>
</dbReference>
<comment type="function">
    <text evidence="20">RNA-dependent RNA polymerase, which is responsible for the replication and transcription of the viral RNA genome using antigenomic RNA as an intermediate. During transcription, synthesizes subgenomic RNAs and assures their capping by a cap-snatching mechanism, which involves the endonuclease activity cleaving the host capped pre-mRNAs. These short capped RNAs are then used as primers for viral transcription. The 3'-end of subgenomic mRNAs molecules are not polyadenylated. During replication, the polymerase binds the 5' and 3' vRNA extremities at distinct sites. In turn, significant conformational changes occur in the polymerase and in vRNA to initiate active RNA synthesis. As a consequence of the use of the same enzyme for both transcription and replication, these mechanisms need to be well coordinated.</text>
</comment>
<evidence type="ECO:0000256" key="1">
    <source>
        <dbReference type="ARBA" id="ARBA00001936"/>
    </source>
</evidence>
<keyword evidence="8" id="KW-0808">Transferase</keyword>
<organism evidence="22 23">
    <name type="scientific">Rio Claro virus</name>
    <dbReference type="NCBI Taxonomy" id="2848418"/>
    <lineage>
        <taxon>Viruses</taxon>
        <taxon>Riboviria</taxon>
        <taxon>Orthornavirae</taxon>
        <taxon>Negarnaviricota</taxon>
        <taxon>Polyploviricotina</taxon>
        <taxon>Bunyaviricetes</taxon>
        <taxon>Hareavirales</taxon>
        <taxon>Phenuiviridae</taxon>
        <taxon>Phlebovirus</taxon>
        <taxon>Phlebovirus claroense</taxon>
    </lineage>
</organism>
<dbReference type="Proteomes" id="UP000116944">
    <property type="component" value="Genome"/>
</dbReference>
<evidence type="ECO:0000256" key="10">
    <source>
        <dbReference type="ARBA" id="ARBA00022801"/>
    </source>
</evidence>
<keyword evidence="9" id="KW-0479">Metal-binding</keyword>